<protein>
    <submittedName>
        <fullName evidence="2">Uncharacterized protein</fullName>
    </submittedName>
</protein>
<organism evidence="2">
    <name type="scientific">uncultured Frankineae bacterium</name>
    <dbReference type="NCBI Taxonomy" id="437475"/>
    <lineage>
        <taxon>Bacteria</taxon>
        <taxon>Bacillati</taxon>
        <taxon>Actinomycetota</taxon>
        <taxon>Actinomycetes</taxon>
        <taxon>Frankiales</taxon>
        <taxon>environmental samples</taxon>
    </lineage>
</organism>
<proteinExistence type="predicted"/>
<feature type="non-terminal residue" evidence="2">
    <location>
        <position position="1"/>
    </location>
</feature>
<gene>
    <name evidence="2" type="ORF">AVDCRST_MAG07-630</name>
</gene>
<evidence type="ECO:0000256" key="1">
    <source>
        <dbReference type="SAM" id="MobiDB-lite"/>
    </source>
</evidence>
<accession>A0A6J4KSI6</accession>
<dbReference type="EMBL" id="CADCUB010000035">
    <property type="protein sequence ID" value="CAA9313060.1"/>
    <property type="molecule type" value="Genomic_DNA"/>
</dbReference>
<feature type="non-terminal residue" evidence="2">
    <location>
        <position position="50"/>
    </location>
</feature>
<feature type="region of interest" description="Disordered" evidence="1">
    <location>
        <begin position="1"/>
        <end position="20"/>
    </location>
</feature>
<evidence type="ECO:0000313" key="2">
    <source>
        <dbReference type="EMBL" id="CAA9313060.1"/>
    </source>
</evidence>
<dbReference type="AlphaFoldDB" id="A0A6J4KSI6"/>
<reference evidence="2" key="1">
    <citation type="submission" date="2020-02" db="EMBL/GenBank/DDBJ databases">
        <authorList>
            <person name="Meier V. D."/>
        </authorList>
    </citation>
    <scope>NUCLEOTIDE SEQUENCE</scope>
    <source>
        <strain evidence="2">AVDCRST_MAG07</strain>
    </source>
</reference>
<name>A0A6J4KSI6_9ACTN</name>
<sequence length="50" mass="5297">WHGQRSGRTPGRPRVLRGGGGRTAAVRVERVCGLRTGGAGLDRLCAAELR</sequence>